<feature type="transmembrane region" description="Helical" evidence="2">
    <location>
        <begin position="26"/>
        <end position="45"/>
    </location>
</feature>
<keyword evidence="2" id="KW-0472">Membrane</keyword>
<reference evidence="4 5" key="1">
    <citation type="journal article" date="2014" name="ISME J.">
        <title>Candidatus Competibacter-lineage genomes retrieved from metagenomes reveal functional metabolic diversity.</title>
        <authorList>
            <person name="McIlroy S.J."/>
            <person name="Albertsen M."/>
            <person name="Andresen E.K."/>
            <person name="Saunders A.M."/>
            <person name="Kristiansen R."/>
            <person name="Stokholm-Bjerregaard M."/>
            <person name="Nielsen K.L."/>
            <person name="Nielsen P.H."/>
        </authorList>
    </citation>
    <scope>NUCLEOTIDE SEQUENCE [LARGE SCALE GENOMIC DNA]</scope>
    <source>
        <strain evidence="4 5">Run_B_J11</strain>
    </source>
</reference>
<evidence type="ECO:0000256" key="1">
    <source>
        <dbReference type="SAM" id="MobiDB-lite"/>
    </source>
</evidence>
<evidence type="ECO:0000259" key="3">
    <source>
        <dbReference type="Pfam" id="PF13511"/>
    </source>
</evidence>
<dbReference type="RefSeq" id="WP_034435004.1">
    <property type="nucleotide sequence ID" value="NZ_CBTK010000257.1"/>
</dbReference>
<dbReference type="InterPro" id="IPR025392">
    <property type="entry name" value="DUF4124"/>
</dbReference>
<dbReference type="EMBL" id="CBTK010000257">
    <property type="protein sequence ID" value="CDH46340.1"/>
    <property type="molecule type" value="Genomic_DNA"/>
</dbReference>
<gene>
    <name evidence="4" type="ORF">BN874_420053</name>
</gene>
<keyword evidence="2" id="KW-0812">Transmembrane</keyword>
<keyword evidence="2" id="KW-1133">Transmembrane helix</keyword>
<organism evidence="4 5">
    <name type="scientific">Candidatus Contendobacter odensis Run_B_J11</name>
    <dbReference type="NCBI Taxonomy" id="1400861"/>
    <lineage>
        <taxon>Bacteria</taxon>
        <taxon>Pseudomonadati</taxon>
        <taxon>Pseudomonadota</taxon>
        <taxon>Gammaproteobacteria</taxon>
        <taxon>Candidatus Competibacteraceae</taxon>
        <taxon>Candidatus Contendibacter</taxon>
    </lineage>
</organism>
<dbReference type="Pfam" id="PF13511">
    <property type="entry name" value="DUF4124"/>
    <property type="match status" value="1"/>
</dbReference>
<keyword evidence="5" id="KW-1185">Reference proteome</keyword>
<feature type="region of interest" description="Disordered" evidence="1">
    <location>
        <begin position="76"/>
        <end position="112"/>
    </location>
</feature>
<evidence type="ECO:0000256" key="2">
    <source>
        <dbReference type="SAM" id="Phobius"/>
    </source>
</evidence>
<accession>A0A7U7J4J8</accession>
<evidence type="ECO:0000313" key="4">
    <source>
        <dbReference type="EMBL" id="CDH46340.1"/>
    </source>
</evidence>
<protein>
    <recommendedName>
        <fullName evidence="3">DUF4124 domain-containing protein</fullName>
    </recommendedName>
</protein>
<dbReference type="OrthoDB" id="6027736at2"/>
<dbReference type="AlphaFoldDB" id="A0A7U7J4J8"/>
<feature type="compositionally biased region" description="Basic and acidic residues" evidence="1">
    <location>
        <begin position="76"/>
        <end position="90"/>
    </location>
</feature>
<proteinExistence type="predicted"/>
<feature type="domain" description="DUF4124" evidence="3">
    <location>
        <begin position="69"/>
        <end position="106"/>
    </location>
</feature>
<sequence>MQYQGLQNGMGKRSSLNCTQRQAGKVPLWVLILLSIFSGLLMYWYTTPQEVPAWARHWLPGLPEYTGPLYRWRDDQGREQVTDKPPKGRSYETVNYRSDANVVPPQGGASRP</sequence>
<name>A0A7U7J4J8_9GAMM</name>
<evidence type="ECO:0000313" key="5">
    <source>
        <dbReference type="Proteomes" id="UP000019184"/>
    </source>
</evidence>
<dbReference type="Proteomes" id="UP000019184">
    <property type="component" value="Unassembled WGS sequence"/>
</dbReference>
<comment type="caution">
    <text evidence="4">The sequence shown here is derived from an EMBL/GenBank/DDBJ whole genome shotgun (WGS) entry which is preliminary data.</text>
</comment>